<keyword evidence="2" id="KW-0560">Oxidoreductase</keyword>
<comment type="caution">
    <text evidence="3">The sequence shown here is derived from an EMBL/GenBank/DDBJ whole genome shotgun (WGS) entry which is preliminary data.</text>
</comment>
<dbReference type="InterPro" id="IPR002347">
    <property type="entry name" value="SDR_fam"/>
</dbReference>
<evidence type="ECO:0000313" key="4">
    <source>
        <dbReference type="Proteomes" id="UP001178507"/>
    </source>
</evidence>
<dbReference type="GO" id="GO:0016491">
    <property type="term" value="F:oxidoreductase activity"/>
    <property type="evidence" value="ECO:0007669"/>
    <property type="project" value="UniProtKB-KW"/>
</dbReference>
<dbReference type="Pfam" id="PF00106">
    <property type="entry name" value="adh_short"/>
    <property type="match status" value="1"/>
</dbReference>
<evidence type="ECO:0000256" key="1">
    <source>
        <dbReference type="ARBA" id="ARBA00006484"/>
    </source>
</evidence>
<proteinExistence type="inferred from homology"/>
<reference evidence="3" key="1">
    <citation type="submission" date="2023-08" db="EMBL/GenBank/DDBJ databases">
        <authorList>
            <person name="Chen Y."/>
            <person name="Shah S."/>
            <person name="Dougan E. K."/>
            <person name="Thang M."/>
            <person name="Chan C."/>
        </authorList>
    </citation>
    <scope>NUCLEOTIDE SEQUENCE</scope>
</reference>
<gene>
    <name evidence="3" type="ORF">EVOR1521_LOCUS8312</name>
</gene>
<dbReference type="EMBL" id="CAUJNA010000702">
    <property type="protein sequence ID" value="CAJ1380347.1"/>
    <property type="molecule type" value="Genomic_DNA"/>
</dbReference>
<evidence type="ECO:0000313" key="3">
    <source>
        <dbReference type="EMBL" id="CAJ1380347.1"/>
    </source>
</evidence>
<name>A0AA36I418_9DINO</name>
<organism evidence="3 4">
    <name type="scientific">Effrenium voratum</name>
    <dbReference type="NCBI Taxonomy" id="2562239"/>
    <lineage>
        <taxon>Eukaryota</taxon>
        <taxon>Sar</taxon>
        <taxon>Alveolata</taxon>
        <taxon>Dinophyceae</taxon>
        <taxon>Suessiales</taxon>
        <taxon>Symbiodiniaceae</taxon>
        <taxon>Effrenium</taxon>
    </lineage>
</organism>
<dbReference type="Gene3D" id="3.40.50.720">
    <property type="entry name" value="NAD(P)-binding Rossmann-like Domain"/>
    <property type="match status" value="1"/>
</dbReference>
<accession>A0AA36I418</accession>
<protein>
    <submittedName>
        <fullName evidence="3">Uncharacterized protein</fullName>
    </submittedName>
</protein>
<dbReference type="PANTHER" id="PTHR24320">
    <property type="entry name" value="RETINOL DEHYDROGENASE"/>
    <property type="match status" value="1"/>
</dbReference>
<evidence type="ECO:0000256" key="2">
    <source>
        <dbReference type="ARBA" id="ARBA00023002"/>
    </source>
</evidence>
<keyword evidence="4" id="KW-1185">Reference proteome</keyword>
<sequence length="295" mass="32073">MAWRVAKDMMFQGNFKAREVDMTGKTVVVTGPSRGGIGFETALALARQGATVLLAARNMEKATNDAEAIAVETPGKVKPQIFKCDVSSIGSARSCAEQIFQEHPVVDVLINNAGAVFDEKGSSEDDVEITFATCVVGHHMLNFLLKPVRIVWVTGDIYAISDGSANPNFKGKGVSAYANACLARLMLAREMKRRGIDTEIIAVHPGVIKSQFIKPKNCCEGCLMSICVCGRIDVVAGAQSSIYAATCPSSDLREDTIYFHNKYGWYVLTPNDLAMKESRSQALFDECDKLCNISR</sequence>
<dbReference type="PANTHER" id="PTHR24320:SF148">
    <property type="entry name" value="NAD(P)-BINDING ROSSMANN-FOLD SUPERFAMILY PROTEIN"/>
    <property type="match status" value="1"/>
</dbReference>
<dbReference type="AlphaFoldDB" id="A0AA36I418"/>
<comment type="similarity">
    <text evidence="1">Belongs to the short-chain dehydrogenases/reductases (SDR) family.</text>
</comment>
<dbReference type="Proteomes" id="UP001178507">
    <property type="component" value="Unassembled WGS sequence"/>
</dbReference>
<dbReference type="SUPFAM" id="SSF51735">
    <property type="entry name" value="NAD(P)-binding Rossmann-fold domains"/>
    <property type="match status" value="1"/>
</dbReference>
<dbReference type="InterPro" id="IPR036291">
    <property type="entry name" value="NAD(P)-bd_dom_sf"/>
</dbReference>